<protein>
    <submittedName>
        <fullName evidence="1">YmaF family</fullName>
    </submittedName>
</protein>
<dbReference type="EMBL" id="CYZX01000020">
    <property type="protein sequence ID" value="CUO93024.1"/>
    <property type="molecule type" value="Genomic_DNA"/>
</dbReference>
<proteinExistence type="predicted"/>
<dbReference type="RefSeq" id="WP_055267255.1">
    <property type="nucleotide sequence ID" value="NZ_CABIXQ010000020.1"/>
</dbReference>
<sequence>MSNSCNEYYSEEYNENNNDNCNENYNDNCNENYNDKHVHEFTGSVKLAETGDDRHNHRTAGITSEPRYCENGRHYHLIKAQTDSAPDDHHHPIIIRTGLDIKIRGTNKHVHAIKGATRVVDQHCHNFEFATLTERPLK</sequence>
<reference evidence="1 2" key="1">
    <citation type="submission" date="2015-09" db="EMBL/GenBank/DDBJ databases">
        <authorList>
            <consortium name="Pathogen Informatics"/>
        </authorList>
    </citation>
    <scope>NUCLEOTIDE SEQUENCE [LARGE SCALE GENOMIC DNA]</scope>
    <source>
        <strain evidence="1 2">2789STDY5834856</strain>
    </source>
</reference>
<dbReference type="OrthoDB" id="2967209at2"/>
<accession>A0A174J011</accession>
<evidence type="ECO:0000313" key="1">
    <source>
        <dbReference type="EMBL" id="CUO93024.1"/>
    </source>
</evidence>
<dbReference type="Pfam" id="PF12788">
    <property type="entry name" value="YmaF"/>
    <property type="match status" value="1"/>
</dbReference>
<gene>
    <name evidence="1" type="ORF">ERS852471_02625</name>
</gene>
<organism evidence="1 2">
    <name type="scientific">Clostridium disporicum</name>
    <dbReference type="NCBI Taxonomy" id="84024"/>
    <lineage>
        <taxon>Bacteria</taxon>
        <taxon>Bacillati</taxon>
        <taxon>Bacillota</taxon>
        <taxon>Clostridia</taxon>
        <taxon>Eubacteriales</taxon>
        <taxon>Clostridiaceae</taxon>
        <taxon>Clostridium</taxon>
    </lineage>
</organism>
<dbReference type="InterPro" id="IPR024307">
    <property type="entry name" value="YmaF"/>
</dbReference>
<name>A0A174J011_9CLOT</name>
<dbReference type="AlphaFoldDB" id="A0A174J011"/>
<evidence type="ECO:0000313" key="2">
    <source>
        <dbReference type="Proteomes" id="UP000095594"/>
    </source>
</evidence>
<dbReference type="Proteomes" id="UP000095594">
    <property type="component" value="Unassembled WGS sequence"/>
</dbReference>